<dbReference type="Proteomes" id="UP000269721">
    <property type="component" value="Unassembled WGS sequence"/>
</dbReference>
<feature type="compositionally biased region" description="Basic and acidic residues" evidence="1">
    <location>
        <begin position="148"/>
        <end position="167"/>
    </location>
</feature>
<dbReference type="AlphaFoldDB" id="A0A4P9VTN8"/>
<dbReference type="EMBL" id="ML001933">
    <property type="protein sequence ID" value="RKO82901.1"/>
    <property type="molecule type" value="Genomic_DNA"/>
</dbReference>
<feature type="compositionally biased region" description="Gly residues" evidence="1">
    <location>
        <begin position="212"/>
        <end position="222"/>
    </location>
</feature>
<protein>
    <submittedName>
        <fullName evidence="2">Uncharacterized protein</fullName>
    </submittedName>
</protein>
<keyword evidence="3" id="KW-1185">Reference proteome</keyword>
<feature type="compositionally biased region" description="Basic residues" evidence="1">
    <location>
        <begin position="88"/>
        <end position="98"/>
    </location>
</feature>
<accession>A0A4P9VTN8</accession>
<feature type="region of interest" description="Disordered" evidence="1">
    <location>
        <begin position="204"/>
        <end position="227"/>
    </location>
</feature>
<proteinExistence type="predicted"/>
<evidence type="ECO:0000313" key="2">
    <source>
        <dbReference type="EMBL" id="RKO82901.1"/>
    </source>
</evidence>
<feature type="compositionally biased region" description="Pro residues" evidence="1">
    <location>
        <begin position="103"/>
        <end position="119"/>
    </location>
</feature>
<feature type="compositionally biased region" description="Low complexity" evidence="1">
    <location>
        <begin position="43"/>
        <end position="56"/>
    </location>
</feature>
<organism evidence="2 3">
    <name type="scientific">Blyttiomyces helicus</name>
    <dbReference type="NCBI Taxonomy" id="388810"/>
    <lineage>
        <taxon>Eukaryota</taxon>
        <taxon>Fungi</taxon>
        <taxon>Fungi incertae sedis</taxon>
        <taxon>Chytridiomycota</taxon>
        <taxon>Chytridiomycota incertae sedis</taxon>
        <taxon>Chytridiomycetes</taxon>
        <taxon>Chytridiomycetes incertae sedis</taxon>
        <taxon>Blyttiomyces</taxon>
    </lineage>
</organism>
<gene>
    <name evidence="2" type="ORF">BDK51DRAFT_38146</name>
</gene>
<evidence type="ECO:0000256" key="1">
    <source>
        <dbReference type="SAM" id="MobiDB-lite"/>
    </source>
</evidence>
<name>A0A4P9VTN8_9FUNG</name>
<feature type="region of interest" description="Disordered" evidence="1">
    <location>
        <begin position="1"/>
        <end position="186"/>
    </location>
</feature>
<evidence type="ECO:0000313" key="3">
    <source>
        <dbReference type="Proteomes" id="UP000269721"/>
    </source>
</evidence>
<reference evidence="3" key="1">
    <citation type="journal article" date="2018" name="Nat. Microbiol.">
        <title>Leveraging single-cell genomics to expand the fungal tree of life.</title>
        <authorList>
            <person name="Ahrendt S.R."/>
            <person name="Quandt C.A."/>
            <person name="Ciobanu D."/>
            <person name="Clum A."/>
            <person name="Salamov A."/>
            <person name="Andreopoulos B."/>
            <person name="Cheng J.F."/>
            <person name="Woyke T."/>
            <person name="Pelin A."/>
            <person name="Henrissat B."/>
            <person name="Reynolds N.K."/>
            <person name="Benny G.L."/>
            <person name="Smith M.E."/>
            <person name="James T.Y."/>
            <person name="Grigoriev I.V."/>
        </authorList>
    </citation>
    <scope>NUCLEOTIDE SEQUENCE [LARGE SCALE GENOMIC DNA]</scope>
</reference>
<sequence length="263" mass="27674">MPCANEAPSHAAGRRPITALRPPSGAKWQNKSAETACALEAFASPLSSDPADVDASAPPPSDAGPSSKKSNQRHPALAPRPTANPFAHRARPSPRPRAKSGSPPHPGLTPSPPNGPFPPLSARTPPRPRSKSRLLCLPTRPPRHRTQRRQDKEGSGDEEDMGTHDAAGDGVDEEEEKAKHAEDEEEAAGFLEVIFVAGGLQRASYDAEERGGGGLGGRGGRGGGRDSVAAWHACEQDSDEPDFEVDTGHAWEDASEDCGTANF</sequence>